<dbReference type="OrthoDB" id="189997at2759"/>
<dbReference type="EMBL" id="OV696686">
    <property type="protein sequence ID" value="CAH1230212.1"/>
    <property type="molecule type" value="Genomic_DNA"/>
</dbReference>
<evidence type="ECO:0000256" key="1">
    <source>
        <dbReference type="SAM" id="SignalP"/>
    </source>
</evidence>
<dbReference type="Gene3D" id="3.60.60.10">
    <property type="entry name" value="Penicillin V Acylase, Chain A"/>
    <property type="match status" value="1"/>
</dbReference>
<dbReference type="InterPro" id="IPR047794">
    <property type="entry name" value="C45_proenzyme-like"/>
</dbReference>
<evidence type="ECO:0000259" key="2">
    <source>
        <dbReference type="Pfam" id="PF03417"/>
    </source>
</evidence>
<protein>
    <submittedName>
        <fullName evidence="3">Hypp288 protein</fullName>
    </submittedName>
</protein>
<dbReference type="Pfam" id="PF03417">
    <property type="entry name" value="AAT"/>
    <property type="match status" value="1"/>
</dbReference>
<dbReference type="NCBIfam" id="NF040521">
    <property type="entry name" value="C45_proenzyme"/>
    <property type="match status" value="1"/>
</dbReference>
<sequence length="406" mass="45824">MALVTVITVLYMWSALGFVSAKPFSPLNKTLNLPELHVRGTHYDVGYTIGYTFRERIQDFYTKYTLLHDVLTPFYKSEIGKVIVEGYLKVANDSFPQYVAELAGVSDGAGVPFIQAFLLTARHEILLIERKKDVSSCTDVFMDIANQRVLAHNEDAHPLVKEHAYLIHAQISPYKLPNGAQIGDWEYFTAYTYPGHLPGCAFGHNLQGMVFTVNAVFPKNVQPNKQVRYMLNRAMLAAKDPSEALDIITNKNGPGVASGFSVNIGYASDFSKLYNIEVAPTVPNLPQYYQTVLDVQGQEHYFHFNMYDKLNGTVPQYEDPSTEHRKARVAQMANPYDLKNIVDILGDTQDPDYPIFRTPNKKDDAETVATGIYDFSQGHFSVYLDNPKNTEGYPSNPIIQRFFPNY</sequence>
<dbReference type="PANTHER" id="PTHR34180">
    <property type="entry name" value="PEPTIDASE C45"/>
    <property type="match status" value="1"/>
</dbReference>
<organism evidence="3 4">
    <name type="scientific">Branchiostoma lanceolatum</name>
    <name type="common">Common lancelet</name>
    <name type="synonym">Amphioxus lanceolatum</name>
    <dbReference type="NCBI Taxonomy" id="7740"/>
    <lineage>
        <taxon>Eukaryota</taxon>
        <taxon>Metazoa</taxon>
        <taxon>Chordata</taxon>
        <taxon>Cephalochordata</taxon>
        <taxon>Leptocardii</taxon>
        <taxon>Amphioxiformes</taxon>
        <taxon>Branchiostomatidae</taxon>
        <taxon>Branchiostoma</taxon>
    </lineage>
</organism>
<reference evidence="3" key="1">
    <citation type="submission" date="2022-01" db="EMBL/GenBank/DDBJ databases">
        <authorList>
            <person name="Braso-Vives M."/>
        </authorList>
    </citation>
    <scope>NUCLEOTIDE SEQUENCE</scope>
</reference>
<name>A0A8J9YIN9_BRALA</name>
<dbReference type="PANTHER" id="PTHR34180:SF1">
    <property type="entry name" value="BETA-ALANYL-DOPAMINE_CARCININE HYDROLASE"/>
    <property type="match status" value="1"/>
</dbReference>
<dbReference type="InterPro" id="IPR005079">
    <property type="entry name" value="Peptidase_C45_hydrolase"/>
</dbReference>
<evidence type="ECO:0000313" key="4">
    <source>
        <dbReference type="Proteomes" id="UP000838412"/>
    </source>
</evidence>
<feature type="domain" description="Peptidase C45 hydrolase" evidence="2">
    <location>
        <begin position="146"/>
        <end position="389"/>
    </location>
</feature>
<proteinExistence type="predicted"/>
<dbReference type="InterPro" id="IPR047801">
    <property type="entry name" value="Peptidase_C45"/>
</dbReference>
<dbReference type="Proteomes" id="UP000838412">
    <property type="component" value="Chromosome 1"/>
</dbReference>
<evidence type="ECO:0000313" key="3">
    <source>
        <dbReference type="EMBL" id="CAH1230212.1"/>
    </source>
</evidence>
<gene>
    <name evidence="3" type="primary">Hypp288</name>
    <name evidence="3" type="ORF">BLAG_LOCUS1006</name>
</gene>
<feature type="chain" id="PRO_5035421900" evidence="1">
    <location>
        <begin position="22"/>
        <end position="406"/>
    </location>
</feature>
<dbReference type="AlphaFoldDB" id="A0A8J9YIN9"/>
<keyword evidence="1" id="KW-0732">Signal</keyword>
<accession>A0A8J9YIN9</accession>
<dbReference type="OMA" id="PGFAGHC"/>
<feature type="signal peptide" evidence="1">
    <location>
        <begin position="1"/>
        <end position="21"/>
    </location>
</feature>
<keyword evidence="4" id="KW-1185">Reference proteome</keyword>